<evidence type="ECO:0000259" key="2">
    <source>
        <dbReference type="Pfam" id="PF00155"/>
    </source>
</evidence>
<evidence type="ECO:0000313" key="3">
    <source>
        <dbReference type="EMBL" id="KDR21022.1"/>
    </source>
</evidence>
<dbReference type="Proteomes" id="UP000027135">
    <property type="component" value="Unassembled WGS sequence"/>
</dbReference>
<evidence type="ECO:0000313" key="4">
    <source>
        <dbReference type="Proteomes" id="UP000027135"/>
    </source>
</evidence>
<proteinExistence type="predicted"/>
<accession>A0A067RAY1</accession>
<dbReference type="PANTHER" id="PTHR43795">
    <property type="entry name" value="BIFUNCTIONAL ASPARTATE AMINOTRANSFERASE AND GLUTAMATE/ASPARTATE-PREPHENATE AMINOTRANSFERASE-RELATED"/>
    <property type="match status" value="1"/>
</dbReference>
<dbReference type="GO" id="GO:0006520">
    <property type="term" value="P:amino acid metabolic process"/>
    <property type="evidence" value="ECO:0007669"/>
    <property type="project" value="TreeGrafter"/>
</dbReference>
<gene>
    <name evidence="3" type="ORF">L798_04534</name>
</gene>
<organism evidence="3 4">
    <name type="scientific">Zootermopsis nevadensis</name>
    <name type="common">Dampwood termite</name>
    <dbReference type="NCBI Taxonomy" id="136037"/>
    <lineage>
        <taxon>Eukaryota</taxon>
        <taxon>Metazoa</taxon>
        <taxon>Ecdysozoa</taxon>
        <taxon>Arthropoda</taxon>
        <taxon>Hexapoda</taxon>
        <taxon>Insecta</taxon>
        <taxon>Pterygota</taxon>
        <taxon>Neoptera</taxon>
        <taxon>Polyneoptera</taxon>
        <taxon>Dictyoptera</taxon>
        <taxon>Blattodea</taxon>
        <taxon>Blattoidea</taxon>
        <taxon>Termitoidae</taxon>
        <taxon>Termopsidae</taxon>
        <taxon>Zootermopsis</taxon>
    </lineage>
</organism>
<dbReference type="STRING" id="136037.A0A067RAY1"/>
<evidence type="ECO:0000256" key="1">
    <source>
        <dbReference type="ARBA" id="ARBA00022898"/>
    </source>
</evidence>
<dbReference type="GO" id="GO:0008483">
    <property type="term" value="F:transaminase activity"/>
    <property type="evidence" value="ECO:0007669"/>
    <property type="project" value="TreeGrafter"/>
</dbReference>
<keyword evidence="4" id="KW-1185">Reference proteome</keyword>
<protein>
    <submittedName>
        <fullName evidence="3">1-aminocyclopropane-1-carboxylate synthase-like protein 2</fullName>
    </submittedName>
</protein>
<sequence>MDKREDSEGILVNPNNPLGEVYGPKLVLQLMEVCHRYGLHFISDEAYALSIYELQTAFQSVLSQPSLPDPQKTHVFWSFSKVCINTSGALT</sequence>
<keyword evidence="1" id="KW-0663">Pyridoxal phosphate</keyword>
<dbReference type="SUPFAM" id="SSF53383">
    <property type="entry name" value="PLP-dependent transferases"/>
    <property type="match status" value="1"/>
</dbReference>
<dbReference type="InParanoid" id="A0A067RAY1"/>
<dbReference type="Pfam" id="PF00155">
    <property type="entry name" value="Aminotran_1_2"/>
    <property type="match status" value="1"/>
</dbReference>
<dbReference type="InterPro" id="IPR004839">
    <property type="entry name" value="Aminotransferase_I/II_large"/>
</dbReference>
<dbReference type="eggNOG" id="KOG0256">
    <property type="taxonomic scope" value="Eukaryota"/>
</dbReference>
<dbReference type="InterPro" id="IPR015424">
    <property type="entry name" value="PyrdxlP-dep_Trfase"/>
</dbReference>
<dbReference type="Gene3D" id="3.40.640.10">
    <property type="entry name" value="Type I PLP-dependent aspartate aminotransferase-like (Major domain)"/>
    <property type="match status" value="1"/>
</dbReference>
<name>A0A067RAY1_ZOONE</name>
<dbReference type="InterPro" id="IPR015421">
    <property type="entry name" value="PyrdxlP-dep_Trfase_major"/>
</dbReference>
<dbReference type="GO" id="GO:0030170">
    <property type="term" value="F:pyridoxal phosphate binding"/>
    <property type="evidence" value="ECO:0007669"/>
    <property type="project" value="InterPro"/>
</dbReference>
<dbReference type="PANTHER" id="PTHR43795:SF39">
    <property type="entry name" value="AMINOTRANSFERASE CLASS I_CLASSII DOMAIN-CONTAINING PROTEIN"/>
    <property type="match status" value="1"/>
</dbReference>
<feature type="domain" description="Aminotransferase class I/classII large" evidence="2">
    <location>
        <begin position="11"/>
        <end position="81"/>
    </location>
</feature>
<dbReference type="EMBL" id="KK852575">
    <property type="protein sequence ID" value="KDR21022.1"/>
    <property type="molecule type" value="Genomic_DNA"/>
</dbReference>
<dbReference type="AlphaFoldDB" id="A0A067RAY1"/>
<dbReference type="InterPro" id="IPR050478">
    <property type="entry name" value="Ethylene_sulfur-biosynth"/>
</dbReference>
<reference evidence="3 4" key="1">
    <citation type="journal article" date="2014" name="Nat. Commun.">
        <title>Molecular traces of alternative social organization in a termite genome.</title>
        <authorList>
            <person name="Terrapon N."/>
            <person name="Li C."/>
            <person name="Robertson H.M."/>
            <person name="Ji L."/>
            <person name="Meng X."/>
            <person name="Booth W."/>
            <person name="Chen Z."/>
            <person name="Childers C.P."/>
            <person name="Glastad K.M."/>
            <person name="Gokhale K."/>
            <person name="Gowin J."/>
            <person name="Gronenberg W."/>
            <person name="Hermansen R.A."/>
            <person name="Hu H."/>
            <person name="Hunt B.G."/>
            <person name="Huylmans A.K."/>
            <person name="Khalil S.M."/>
            <person name="Mitchell R.D."/>
            <person name="Munoz-Torres M.C."/>
            <person name="Mustard J.A."/>
            <person name="Pan H."/>
            <person name="Reese J.T."/>
            <person name="Scharf M.E."/>
            <person name="Sun F."/>
            <person name="Vogel H."/>
            <person name="Xiao J."/>
            <person name="Yang W."/>
            <person name="Yang Z."/>
            <person name="Yang Z."/>
            <person name="Zhou J."/>
            <person name="Zhu J."/>
            <person name="Brent C.S."/>
            <person name="Elsik C.G."/>
            <person name="Goodisman M.A."/>
            <person name="Liberles D.A."/>
            <person name="Roe R.M."/>
            <person name="Vargo E.L."/>
            <person name="Vilcinskas A."/>
            <person name="Wang J."/>
            <person name="Bornberg-Bauer E."/>
            <person name="Korb J."/>
            <person name="Zhang G."/>
            <person name="Liebig J."/>
        </authorList>
    </citation>
    <scope>NUCLEOTIDE SEQUENCE [LARGE SCALE GENOMIC DNA]</scope>
    <source>
        <tissue evidence="3">Whole organism</tissue>
    </source>
</reference>